<dbReference type="PROSITE" id="PS51459">
    <property type="entry name" value="FIDO"/>
    <property type="match status" value="1"/>
</dbReference>
<reference evidence="3" key="1">
    <citation type="journal article" date="2019" name="Int. J. Syst. Evol. Microbiol.">
        <title>The Global Catalogue of Microorganisms (GCM) 10K type strain sequencing project: providing services to taxonomists for standard genome sequencing and annotation.</title>
        <authorList>
            <consortium name="The Broad Institute Genomics Platform"/>
            <consortium name="The Broad Institute Genome Sequencing Center for Infectious Disease"/>
            <person name="Wu L."/>
            <person name="Ma J."/>
        </authorList>
    </citation>
    <scope>NUCLEOTIDE SEQUENCE [LARGE SCALE GENOMIC DNA]</scope>
    <source>
        <strain evidence="3">KCTC 19466</strain>
    </source>
</reference>
<keyword evidence="3" id="KW-1185">Reference proteome</keyword>
<dbReference type="Gene3D" id="1.10.3290.10">
    <property type="entry name" value="Fido-like domain"/>
    <property type="match status" value="1"/>
</dbReference>
<evidence type="ECO:0000313" key="2">
    <source>
        <dbReference type="EMBL" id="GHD05936.1"/>
    </source>
</evidence>
<dbReference type="InterPro" id="IPR036597">
    <property type="entry name" value="Fido-like_dom_sf"/>
</dbReference>
<dbReference type="InterPro" id="IPR003812">
    <property type="entry name" value="Fido"/>
</dbReference>
<proteinExistence type="predicted"/>
<evidence type="ECO:0000259" key="1">
    <source>
        <dbReference type="PROSITE" id="PS51459"/>
    </source>
</evidence>
<evidence type="ECO:0000313" key="3">
    <source>
        <dbReference type="Proteomes" id="UP000642819"/>
    </source>
</evidence>
<sequence>MDALTVDARAILTGTASKASVFDLEQAVQDDIAAEQLTAVLAGELDVDELLTDTYVRGLHRRMYGDIWTWAGVYRKRELNIGVAPEQIATQLHAALANLLYRWHHTDDWDPRILGIAVHAETVRIHPFVDGNGRSTRLLADLVFAAAQGTETVEVYDWVLEKRHYIELLRAYDRHRDPIDLADFIRTIPVTD</sequence>
<accession>A0ABQ3GHJ3</accession>
<feature type="domain" description="Fido" evidence="1">
    <location>
        <begin position="51"/>
        <end position="187"/>
    </location>
</feature>
<protein>
    <recommendedName>
        <fullName evidence="1">Fido domain-containing protein</fullName>
    </recommendedName>
</protein>
<dbReference type="InterPro" id="IPR040198">
    <property type="entry name" value="Fido_containing"/>
</dbReference>
<name>A0ABQ3GHJ3_9MICC</name>
<organism evidence="2 3">
    <name type="scientific">Zhihengliuella salsuginis</name>
    <dbReference type="NCBI Taxonomy" id="578222"/>
    <lineage>
        <taxon>Bacteria</taxon>
        <taxon>Bacillati</taxon>
        <taxon>Actinomycetota</taxon>
        <taxon>Actinomycetes</taxon>
        <taxon>Micrococcales</taxon>
        <taxon>Micrococcaceae</taxon>
        <taxon>Zhihengliuella</taxon>
    </lineage>
</organism>
<dbReference type="RefSeq" id="WP_229791016.1">
    <property type="nucleotide sequence ID" value="NZ_BMXK01000006.1"/>
</dbReference>
<dbReference type="SUPFAM" id="SSF140931">
    <property type="entry name" value="Fic-like"/>
    <property type="match status" value="1"/>
</dbReference>
<dbReference type="Proteomes" id="UP000642819">
    <property type="component" value="Unassembled WGS sequence"/>
</dbReference>
<dbReference type="Pfam" id="PF02661">
    <property type="entry name" value="Fic"/>
    <property type="match status" value="1"/>
</dbReference>
<dbReference type="PANTHER" id="PTHR13504:SF39">
    <property type="entry name" value="CELL FILAMENTATION PROTEIN"/>
    <property type="match status" value="1"/>
</dbReference>
<dbReference type="EMBL" id="BMXK01000006">
    <property type="protein sequence ID" value="GHD05936.1"/>
    <property type="molecule type" value="Genomic_DNA"/>
</dbReference>
<gene>
    <name evidence="2" type="ORF">GCM10008096_15340</name>
</gene>
<dbReference type="PANTHER" id="PTHR13504">
    <property type="entry name" value="FIDO DOMAIN-CONTAINING PROTEIN DDB_G0283145"/>
    <property type="match status" value="1"/>
</dbReference>
<comment type="caution">
    <text evidence="2">The sequence shown here is derived from an EMBL/GenBank/DDBJ whole genome shotgun (WGS) entry which is preliminary data.</text>
</comment>